<keyword evidence="8" id="KW-0233">DNA recombination</keyword>
<feature type="region of interest" description="Disordered" evidence="11">
    <location>
        <begin position="530"/>
        <end position="566"/>
    </location>
</feature>
<feature type="domain" description="Ku" evidence="12">
    <location>
        <begin position="270"/>
        <end position="393"/>
    </location>
</feature>
<dbReference type="InterPro" id="IPR005160">
    <property type="entry name" value="Ku_C"/>
</dbReference>
<keyword evidence="2" id="KW-0547">Nucleotide-binding</keyword>
<dbReference type="EMBL" id="JADYXP020000002">
    <property type="protein sequence ID" value="KAL0131206.1"/>
    <property type="molecule type" value="Genomic_DNA"/>
</dbReference>
<dbReference type="Proteomes" id="UP001430953">
    <property type="component" value="Unassembled WGS sequence"/>
</dbReference>
<dbReference type="Pfam" id="PF03730">
    <property type="entry name" value="Ku_C"/>
    <property type="match status" value="1"/>
</dbReference>
<comment type="subcellular location">
    <subcellularLocation>
        <location evidence="1">Nucleus</location>
    </subcellularLocation>
</comment>
<keyword evidence="14" id="KW-1185">Reference proteome</keyword>
<name>A0AAW2GVJ1_9HYME</name>
<dbReference type="GO" id="GO:0043564">
    <property type="term" value="C:Ku70:Ku80 complex"/>
    <property type="evidence" value="ECO:0007669"/>
    <property type="project" value="TreeGrafter"/>
</dbReference>
<accession>A0AAW2GVJ1</accession>
<dbReference type="Gene3D" id="2.40.290.10">
    <property type="match status" value="1"/>
</dbReference>
<gene>
    <name evidence="13" type="ORF">PUN28_002639</name>
</gene>
<evidence type="ECO:0000259" key="12">
    <source>
        <dbReference type="SMART" id="SM00559"/>
    </source>
</evidence>
<dbReference type="PANTHER" id="PTHR12604:SF4">
    <property type="entry name" value="X-RAY REPAIR CROSS-COMPLEMENTING PROTEIN 5"/>
    <property type="match status" value="1"/>
</dbReference>
<evidence type="ECO:0000256" key="6">
    <source>
        <dbReference type="ARBA" id="ARBA00022840"/>
    </source>
</evidence>
<evidence type="ECO:0000256" key="8">
    <source>
        <dbReference type="ARBA" id="ARBA00023172"/>
    </source>
</evidence>
<dbReference type="GO" id="GO:0005524">
    <property type="term" value="F:ATP binding"/>
    <property type="evidence" value="ECO:0007669"/>
    <property type="project" value="UniProtKB-KW"/>
</dbReference>
<dbReference type="PANTHER" id="PTHR12604">
    <property type="entry name" value="KU AUTOANTIGEN DNA HELICASE"/>
    <property type="match status" value="1"/>
</dbReference>
<evidence type="ECO:0000256" key="9">
    <source>
        <dbReference type="ARBA" id="ARBA00023204"/>
    </source>
</evidence>
<dbReference type="GO" id="GO:0006310">
    <property type="term" value="P:DNA recombination"/>
    <property type="evidence" value="ECO:0007669"/>
    <property type="project" value="UniProtKB-KW"/>
</dbReference>
<evidence type="ECO:0000256" key="1">
    <source>
        <dbReference type="ARBA" id="ARBA00004123"/>
    </source>
</evidence>
<evidence type="ECO:0000256" key="4">
    <source>
        <dbReference type="ARBA" id="ARBA00022801"/>
    </source>
</evidence>
<evidence type="ECO:0000256" key="3">
    <source>
        <dbReference type="ARBA" id="ARBA00022763"/>
    </source>
</evidence>
<dbReference type="GO" id="GO:0000723">
    <property type="term" value="P:telomere maintenance"/>
    <property type="evidence" value="ECO:0007669"/>
    <property type="project" value="TreeGrafter"/>
</dbReference>
<dbReference type="Pfam" id="PF03731">
    <property type="entry name" value="Ku_N"/>
    <property type="match status" value="1"/>
</dbReference>
<evidence type="ECO:0000256" key="11">
    <source>
        <dbReference type="SAM" id="MobiDB-lite"/>
    </source>
</evidence>
<evidence type="ECO:0000256" key="10">
    <source>
        <dbReference type="ARBA" id="ARBA00023242"/>
    </source>
</evidence>
<dbReference type="Gene3D" id="3.40.50.410">
    <property type="entry name" value="von Willebrand factor, type A domain"/>
    <property type="match status" value="1"/>
</dbReference>
<feature type="compositionally biased region" description="Basic and acidic residues" evidence="11">
    <location>
        <begin position="547"/>
        <end position="566"/>
    </location>
</feature>
<dbReference type="SUPFAM" id="SSF53300">
    <property type="entry name" value="vWA-like"/>
    <property type="match status" value="1"/>
</dbReference>
<dbReference type="InterPro" id="IPR005161">
    <property type="entry name" value="Ku_N"/>
</dbReference>
<keyword evidence="9" id="KW-0234">DNA repair</keyword>
<dbReference type="Pfam" id="PF02735">
    <property type="entry name" value="Ku"/>
    <property type="match status" value="1"/>
</dbReference>
<protein>
    <recommendedName>
        <fullName evidence="12">Ku domain-containing protein</fullName>
    </recommendedName>
</protein>
<dbReference type="GO" id="GO:0016787">
    <property type="term" value="F:hydrolase activity"/>
    <property type="evidence" value="ECO:0007669"/>
    <property type="project" value="UniProtKB-KW"/>
</dbReference>
<comment type="caution">
    <text evidence="13">The sequence shown here is derived from an EMBL/GenBank/DDBJ whole genome shotgun (WGS) entry which is preliminary data.</text>
</comment>
<proteinExistence type="predicted"/>
<dbReference type="AlphaFoldDB" id="A0AAW2GVJ1"/>
<dbReference type="GO" id="GO:0042162">
    <property type="term" value="F:telomeric DNA binding"/>
    <property type="evidence" value="ECO:0007669"/>
    <property type="project" value="TreeGrafter"/>
</dbReference>
<organism evidence="13 14">
    <name type="scientific">Cardiocondyla obscurior</name>
    <dbReference type="NCBI Taxonomy" id="286306"/>
    <lineage>
        <taxon>Eukaryota</taxon>
        <taxon>Metazoa</taxon>
        <taxon>Ecdysozoa</taxon>
        <taxon>Arthropoda</taxon>
        <taxon>Hexapoda</taxon>
        <taxon>Insecta</taxon>
        <taxon>Pterygota</taxon>
        <taxon>Neoptera</taxon>
        <taxon>Endopterygota</taxon>
        <taxon>Hymenoptera</taxon>
        <taxon>Apocrita</taxon>
        <taxon>Aculeata</taxon>
        <taxon>Formicoidea</taxon>
        <taxon>Formicidae</taxon>
        <taxon>Myrmicinae</taxon>
        <taxon>Cardiocondyla</taxon>
    </lineage>
</organism>
<evidence type="ECO:0000256" key="2">
    <source>
        <dbReference type="ARBA" id="ARBA00022741"/>
    </source>
</evidence>
<reference evidence="13 14" key="1">
    <citation type="submission" date="2023-03" db="EMBL/GenBank/DDBJ databases">
        <title>High recombination rates correlate with genetic variation in Cardiocondyla obscurior ants.</title>
        <authorList>
            <person name="Errbii M."/>
        </authorList>
    </citation>
    <scope>NUCLEOTIDE SEQUENCE [LARGE SCALE GENOMIC DNA]</scope>
    <source>
        <strain evidence="13">Alpha-2009</strain>
        <tissue evidence="13">Whole body</tissue>
    </source>
</reference>
<keyword evidence="4" id="KW-0378">Hydrolase</keyword>
<keyword evidence="7" id="KW-0238">DNA-binding</keyword>
<dbReference type="SUPFAM" id="SSF100939">
    <property type="entry name" value="SPOC domain-like"/>
    <property type="match status" value="1"/>
</dbReference>
<dbReference type="GO" id="GO:0006303">
    <property type="term" value="P:double-strand break repair via nonhomologous end joining"/>
    <property type="evidence" value="ECO:0007669"/>
    <property type="project" value="InterPro"/>
</dbReference>
<dbReference type="SMART" id="SM00559">
    <property type="entry name" value="Ku78"/>
    <property type="match status" value="1"/>
</dbReference>
<dbReference type="GO" id="GO:0003678">
    <property type="term" value="F:DNA helicase activity"/>
    <property type="evidence" value="ECO:0007669"/>
    <property type="project" value="InterPro"/>
</dbReference>
<evidence type="ECO:0000256" key="5">
    <source>
        <dbReference type="ARBA" id="ARBA00022806"/>
    </source>
</evidence>
<dbReference type="InterPro" id="IPR006164">
    <property type="entry name" value="DNA_bd_Ku70/Ku80"/>
</dbReference>
<evidence type="ECO:0000313" key="14">
    <source>
        <dbReference type="Proteomes" id="UP001430953"/>
    </source>
</evidence>
<evidence type="ECO:0000256" key="7">
    <source>
        <dbReference type="ARBA" id="ARBA00023125"/>
    </source>
</evidence>
<keyword evidence="10" id="KW-0539">Nucleus</keyword>
<dbReference type="InterPro" id="IPR036465">
    <property type="entry name" value="vWFA_dom_sf"/>
</dbReference>
<dbReference type="Gene3D" id="1.10.1600.10">
    <property type="match status" value="1"/>
</dbReference>
<keyword evidence="3" id="KW-0227">DNA damage</keyword>
<keyword evidence="5" id="KW-0347">Helicase</keyword>
<keyword evidence="6" id="KW-0067">ATP-binding</keyword>
<sequence>MPPKKESIIFVMNVGIVRHGTQSSSQLLDKQKFILKHIIQKKIFLRPKDEVGVILMGSDSSKSDSVTGLDNVQELCKMQVGNWDLIKKIEKLNTTNLSCSWMEAIYAAIEYIKHECVDNNERKIILLSTFNEEKDIVDQFEAEDIVKKLNEKEIFFIAIGERALDDIDEESETASEALLRNVLQQVNGQNLSFEQAMLDVRFYKRPSTKPRPWSCSMELGDFSIPIIGISKMMNEVKLPNMVQKAKISTLDVTDQEISIKSIAEWTDNNKTIYTEEDIIRSYVYGGKAIPVSEEAKASMTQNSNKKCYKIHGFTARENVPMEYWLSNGTYVIVPATESGSVPFYSLVQAMVDKNVVAIVEKVYRNNLEPNMVALFPSIDVPNEWLDTSNLDTKLWCFIEIALPFEQDYVAIIEKPLKFVNNELSKEQSDAVDELLSSLELPKATATNGCEKYLPGFMPEPGTQHMWDTLAARALHPDKPLPPIADDVLNLLEQPEFLKEKCKPVAEKIKNLFLLEKKEPLYRNRKKLAEMASKQSDADNDVFMTQTVKKEKKDTTHNDSDKSKNNELFDDCDFNVDEIDNI</sequence>
<dbReference type="InterPro" id="IPR016194">
    <property type="entry name" value="SPOC-like_C_dom_sf"/>
</dbReference>
<dbReference type="GO" id="GO:0003690">
    <property type="term" value="F:double-stranded DNA binding"/>
    <property type="evidence" value="ECO:0007669"/>
    <property type="project" value="TreeGrafter"/>
</dbReference>
<evidence type="ECO:0000313" key="13">
    <source>
        <dbReference type="EMBL" id="KAL0131206.1"/>
    </source>
</evidence>